<evidence type="ECO:0000256" key="1">
    <source>
        <dbReference type="SAM" id="MobiDB-lite"/>
    </source>
</evidence>
<evidence type="ECO:0008006" key="5">
    <source>
        <dbReference type="Google" id="ProtNLM"/>
    </source>
</evidence>
<evidence type="ECO:0000256" key="2">
    <source>
        <dbReference type="SAM" id="SignalP"/>
    </source>
</evidence>
<keyword evidence="4" id="KW-1185">Reference proteome</keyword>
<reference evidence="3" key="2">
    <citation type="journal article" date="2023" name="IMA Fungus">
        <title>Comparative genomic study of the Penicillium genus elucidates a diverse pangenome and 15 lateral gene transfer events.</title>
        <authorList>
            <person name="Petersen C."/>
            <person name="Sorensen T."/>
            <person name="Nielsen M.R."/>
            <person name="Sondergaard T.E."/>
            <person name="Sorensen J.L."/>
            <person name="Fitzpatrick D.A."/>
            <person name="Frisvad J.C."/>
            <person name="Nielsen K.L."/>
        </authorList>
    </citation>
    <scope>NUCLEOTIDE SEQUENCE</scope>
    <source>
        <strain evidence="3">IBT 15544</strain>
    </source>
</reference>
<gene>
    <name evidence="3" type="ORF">N7498_009422</name>
</gene>
<comment type="caution">
    <text evidence="3">The sequence shown here is derived from an EMBL/GenBank/DDBJ whole genome shotgun (WGS) entry which is preliminary data.</text>
</comment>
<dbReference type="Proteomes" id="UP001150904">
    <property type="component" value="Unassembled WGS sequence"/>
</dbReference>
<evidence type="ECO:0000313" key="4">
    <source>
        <dbReference type="Proteomes" id="UP001150904"/>
    </source>
</evidence>
<dbReference type="EMBL" id="JAPQKR010000016">
    <property type="protein sequence ID" value="KAJ5190437.1"/>
    <property type="molecule type" value="Genomic_DNA"/>
</dbReference>
<sequence length="416" mass="47209">MLILLILSLVTQALAQSNSTVLVGWQFDGDSRSSWDILWTCLSTIMACTWTALHVNHHQKNGNSHMGASRIKKSFAWFVAMLAPEMMAYTAVEEYWEVKLILARCNSAQLAYFSNKKASSLEPITKIATHKNEKELETTNAPTVTKDSEEEILGPLAPEDTESSVHVFRLWKMAQAHYIRMGGFVLRTKDNWVYIVRAANVVGLIQAGIIKPSALKISDIKDRDKSDPLSKLFTLLQTTWVTVNIIARRAYHLPISPLELSTAAYVACALVTYLAWWNKPKDVDTLITFHLPYDRDSDEMPSQLRNADKRDWMHMPLAKDDAESDEGHRHRKRAAFVALLINPVRFWREFKRSSKEINAQRAPKQTEMDTPADNSEETPDDDPDRFDEQISVGEQFRLDVFAFIAGLIFCGIHIAG</sequence>
<name>A0A9W9J6C7_9EURO</name>
<organism evidence="3 4">
    <name type="scientific">Penicillium cinerascens</name>
    <dbReference type="NCBI Taxonomy" id="70096"/>
    <lineage>
        <taxon>Eukaryota</taxon>
        <taxon>Fungi</taxon>
        <taxon>Dikarya</taxon>
        <taxon>Ascomycota</taxon>
        <taxon>Pezizomycotina</taxon>
        <taxon>Eurotiomycetes</taxon>
        <taxon>Eurotiomycetidae</taxon>
        <taxon>Eurotiales</taxon>
        <taxon>Aspergillaceae</taxon>
        <taxon>Penicillium</taxon>
    </lineage>
</organism>
<dbReference type="PANTHER" id="PTHR35043:SF7">
    <property type="entry name" value="TRANSCRIPTION FACTOR DOMAIN-CONTAINING PROTEIN"/>
    <property type="match status" value="1"/>
</dbReference>
<dbReference type="RefSeq" id="XP_058303377.1">
    <property type="nucleotide sequence ID" value="XM_058456478.1"/>
</dbReference>
<dbReference type="OrthoDB" id="3061561at2759"/>
<feature type="region of interest" description="Disordered" evidence="1">
    <location>
        <begin position="357"/>
        <end position="387"/>
    </location>
</feature>
<keyword evidence="2" id="KW-0732">Signal</keyword>
<dbReference type="GeneID" id="83183779"/>
<evidence type="ECO:0000313" key="3">
    <source>
        <dbReference type="EMBL" id="KAJ5190437.1"/>
    </source>
</evidence>
<feature type="chain" id="PRO_5040856340" description="Fatty acid desaturase domain-containing protein" evidence="2">
    <location>
        <begin position="16"/>
        <end position="416"/>
    </location>
</feature>
<feature type="signal peptide" evidence="2">
    <location>
        <begin position="1"/>
        <end position="15"/>
    </location>
</feature>
<feature type="compositionally biased region" description="Acidic residues" evidence="1">
    <location>
        <begin position="374"/>
        <end position="385"/>
    </location>
</feature>
<dbReference type="AlphaFoldDB" id="A0A9W9J6C7"/>
<accession>A0A9W9J6C7</accession>
<dbReference type="PANTHER" id="PTHR35043">
    <property type="entry name" value="TRANSCRIPTION FACTOR DOMAIN-CONTAINING PROTEIN"/>
    <property type="match status" value="1"/>
</dbReference>
<reference evidence="3" key="1">
    <citation type="submission" date="2022-12" db="EMBL/GenBank/DDBJ databases">
        <authorList>
            <person name="Petersen C."/>
        </authorList>
    </citation>
    <scope>NUCLEOTIDE SEQUENCE</scope>
    <source>
        <strain evidence="3">IBT 15544</strain>
    </source>
</reference>
<proteinExistence type="predicted"/>
<protein>
    <recommendedName>
        <fullName evidence="5">Fatty acid desaturase domain-containing protein</fullName>
    </recommendedName>
</protein>